<organism evidence="2 3">
    <name type="scientific">Nephila pilipes</name>
    <name type="common">Giant wood spider</name>
    <name type="synonym">Nephila maculata</name>
    <dbReference type="NCBI Taxonomy" id="299642"/>
    <lineage>
        <taxon>Eukaryota</taxon>
        <taxon>Metazoa</taxon>
        <taxon>Ecdysozoa</taxon>
        <taxon>Arthropoda</taxon>
        <taxon>Chelicerata</taxon>
        <taxon>Arachnida</taxon>
        <taxon>Araneae</taxon>
        <taxon>Araneomorphae</taxon>
        <taxon>Entelegynae</taxon>
        <taxon>Araneoidea</taxon>
        <taxon>Nephilidae</taxon>
        <taxon>Nephila</taxon>
    </lineage>
</organism>
<feature type="region of interest" description="Disordered" evidence="1">
    <location>
        <begin position="102"/>
        <end position="143"/>
    </location>
</feature>
<dbReference type="EMBL" id="BMAW01104451">
    <property type="protein sequence ID" value="GFT14525.1"/>
    <property type="molecule type" value="Genomic_DNA"/>
</dbReference>
<keyword evidence="3" id="KW-1185">Reference proteome</keyword>
<accession>A0A8X6NGW0</accession>
<evidence type="ECO:0000256" key="1">
    <source>
        <dbReference type="SAM" id="MobiDB-lite"/>
    </source>
</evidence>
<proteinExistence type="predicted"/>
<comment type="caution">
    <text evidence="2">The sequence shown here is derived from an EMBL/GenBank/DDBJ whole genome shotgun (WGS) entry which is preliminary data.</text>
</comment>
<dbReference type="AlphaFoldDB" id="A0A8X6NGW0"/>
<gene>
    <name evidence="2" type="ORF">NPIL_602211</name>
</gene>
<reference evidence="2" key="1">
    <citation type="submission" date="2020-08" db="EMBL/GenBank/DDBJ databases">
        <title>Multicomponent nature underlies the extraordinary mechanical properties of spider dragline silk.</title>
        <authorList>
            <person name="Kono N."/>
            <person name="Nakamura H."/>
            <person name="Mori M."/>
            <person name="Yoshida Y."/>
            <person name="Ohtoshi R."/>
            <person name="Malay A.D."/>
            <person name="Moran D.A.P."/>
            <person name="Tomita M."/>
            <person name="Numata K."/>
            <person name="Arakawa K."/>
        </authorList>
    </citation>
    <scope>NUCLEOTIDE SEQUENCE</scope>
</reference>
<evidence type="ECO:0000313" key="3">
    <source>
        <dbReference type="Proteomes" id="UP000887013"/>
    </source>
</evidence>
<evidence type="ECO:0000313" key="2">
    <source>
        <dbReference type="EMBL" id="GFT14525.1"/>
    </source>
</evidence>
<sequence>MTLNPFHKTIQSVSSLNVVKERNPEKWVNVPNDQSRAMFLSSHSTHSPIFLRERAFNRHTPRVWDTCTKDRRCCSVTCVPINNPRGRHVHTWWCTPTASFAGRWDNGLPIGRRKEASRSRTRKPSPFEQRTPTDPRAGFHVRS</sequence>
<protein>
    <submittedName>
        <fullName evidence="2">Uncharacterized protein</fullName>
    </submittedName>
</protein>
<name>A0A8X6NGW0_NEPPI</name>
<dbReference type="Proteomes" id="UP000887013">
    <property type="component" value="Unassembled WGS sequence"/>
</dbReference>